<proteinExistence type="predicted"/>
<reference evidence="9 10" key="1">
    <citation type="journal article" date="2009" name="Genome Res.">
        <title>Comparative genomics of protoploid Saccharomycetaceae.</title>
        <authorList>
            <consortium name="The Genolevures Consortium"/>
            <person name="Souciet J.-L."/>
            <person name="Dujon B."/>
            <person name="Gaillardin C."/>
            <person name="Johnston M."/>
            <person name="Baret P.V."/>
            <person name="Cliften P."/>
            <person name="Sherman D.J."/>
            <person name="Weissenbach J."/>
            <person name="Westhof E."/>
            <person name="Wincker P."/>
            <person name="Jubin C."/>
            <person name="Poulain J."/>
            <person name="Barbe V."/>
            <person name="Segurens B."/>
            <person name="Artiguenave F."/>
            <person name="Anthouard V."/>
            <person name="Vacherie B."/>
            <person name="Val M.-E."/>
            <person name="Fulton R.S."/>
            <person name="Minx P."/>
            <person name="Wilson R."/>
            <person name="Durrens P."/>
            <person name="Jean G."/>
            <person name="Marck C."/>
            <person name="Martin T."/>
            <person name="Nikolski M."/>
            <person name="Rolland T."/>
            <person name="Seret M.-L."/>
            <person name="Casaregola S."/>
            <person name="Despons L."/>
            <person name="Fairhead C."/>
            <person name="Fischer G."/>
            <person name="Lafontaine I."/>
            <person name="Leh V."/>
            <person name="Lemaire M."/>
            <person name="de Montigny J."/>
            <person name="Neuveglise C."/>
            <person name="Thierry A."/>
            <person name="Blanc-Lenfle I."/>
            <person name="Bleykasten C."/>
            <person name="Diffels J."/>
            <person name="Fritsch E."/>
            <person name="Frangeul L."/>
            <person name="Goeffon A."/>
            <person name="Jauniaux N."/>
            <person name="Kachouri-Lafond R."/>
            <person name="Payen C."/>
            <person name="Potier S."/>
            <person name="Pribylova L."/>
            <person name="Ozanne C."/>
            <person name="Richard G.-F."/>
            <person name="Sacerdot C."/>
            <person name="Straub M.-L."/>
            <person name="Talla E."/>
        </authorList>
    </citation>
    <scope>NUCLEOTIDE SEQUENCE [LARGE SCALE GENOMIC DNA]</scope>
    <source>
        <strain evidence="10">ATCC 56472 / CBS 6340 / NRRL Y-8284</strain>
    </source>
</reference>
<dbReference type="Pfam" id="PF07926">
    <property type="entry name" value="TPR_MLP1_2"/>
    <property type="match status" value="1"/>
</dbReference>
<feature type="coiled-coil region" evidence="4">
    <location>
        <begin position="1228"/>
        <end position="1269"/>
    </location>
</feature>
<feature type="region of interest" description="Disordered" evidence="5">
    <location>
        <begin position="1658"/>
        <end position="1771"/>
    </location>
</feature>
<dbReference type="PANTHER" id="PTHR18898:SF2">
    <property type="entry name" value="NUCLEOPROTEIN TPR"/>
    <property type="match status" value="1"/>
</dbReference>
<protein>
    <submittedName>
        <fullName evidence="9">KLTH0E01056p</fullName>
    </submittedName>
</protein>
<dbReference type="STRING" id="559295.C5DH36"/>
<evidence type="ECO:0000313" key="10">
    <source>
        <dbReference type="Proteomes" id="UP000002036"/>
    </source>
</evidence>
<sequence>MANTDELPRLESAEAAETAASFLGIESNELLAVDGGVVVNIAAKAREFQQLQAENLRTSVTVDELRSSSERKLGACKDQVHLLLQELESLRGESAQFEKMKLELTSEKQRALNDSETLRVRKEALEQQKQALESSKNDVARLLNEKISELSSFKQEADDLMQENRRLRQQTLDLESESRVSKSEDLQRKAELHRLSQELSLCRSNSEWLESQLGQKNAEFNAYRHTTQSQLAALTQKLETLEQELQASTRTNKSLREHNARITNDLETQLRNVKKLTDNLNSEKQEFTREMSLKERLVDLLEGQVQSLKSDLELRSTAGEGDDGSFSNPLNALSEELAQKTQQLEESEFKVQKLEQTVQDLVSTDKESRLKSSAHEYPASVTDLYGDISLLKRQVIHEKRQKEHLQNQVEAFVVELESKVPMLSSFKDRNDMLEEQLAETAYMLESISKDKESVALDLRRTKAQIHDFEIQISELTRQRSDLARQVQYLLIQASVRSDSKGPLTTEEIAFVRRILEQGDLSLERDTQKVISERLVEFRDIVELQSKNSDLLRTIRNLADKLESEEEQSKMRSKTVENDAIREAKEAIITLQEHAQELESRIEVLTKERDAYKAIQPSTNNGNKITEHALANSKGKMSARVDDLERSLVTEREEAEKNMKMLNSEIQELLRQKTKLAIEIEKERTSKCLAEERLKVSQGSLKLTKQENEELNKRYHIIQDNLLKQDTKTQETLSCLIECQSKLATLESELKSSVAKIESLSSCQKKNTESIEQLTAERNNLTILVTQLQTLQGERDKLLAETEKSYKEKVDALEVEASQLRTQLSRKDEEFNDFIQTNDSRSQWYQEKIDSLNETLKVVTSQLESQAQTTRDLESQKKLLEGRLKEVETKAQSYDVLNQTDDVLAQTEALRMELEKSKIKLQDAYSQIEEHRSRYKSAEEALSAITNAFERFKNEHSKDFGNMKKKEDELVGQVEALKHQISNLNNELGHQKKQFDSEKNELENQLVSLQSTQETMNSMKEHYEQQLGKLTQDLNQQAAFANKAQENYEQELQRHADVSKTISQLREESQKYKNQASVLQSSIEQLEKTLDESDGKWLNQKEEYEAQLRSLNQRIEDLTVQNGLLLDQLDLEAKDPNSELGQSEPQEKVRELITSLRRERDILQTKLEVSKRSETVSLRKLEAIEQELSFAKEELSSLQALSSQNSIMADEHNKLLEQLNQLNLLRESNITLRSEVQKKTQRCQELEGQIDNLQQSLQPLESELASLKRSVRAKDSQISLISEETNRWKQRSQDILSKFERIDPEEHKKLGEELSQAKAELAAKADQNSELEDRFQRLKKQARERLDAAKAVQNNLSVELAQAREAQSNMELQLRKEQDVNKALQESLQRVESEAKADSTTQPELESALQKLSQAEKKAQDIESDRAQIEKALQSELEKVKSHAEELERRLDEARREVESLEEVKQGAFTDSSELEKMKRDLEEHSNTLIAEKEAEIRSHYEELRLKEKATYEKELEENGKHTPVDIETLKKQWEEDYEQKTIKRIEESNEILRKRIRLPTEEKINKIVETRKSELEQEFEAKLQKRASELANEKPQPASFTEVMKRHKQEMEKLKADLTREMDEEMAQVRKKAFDEGKQQASMKSMFLEKKIAKLEAQVKASGTEAVPSAPTSKNSPTEKPVRILEASPLEDALSRNDPNKESLPIKKISLPSLTPEPQQSQPEEAPNGQQQATKTQLTEGNATQDGLTPTKRAIEVGNESPSKRTKPDQD</sequence>
<accession>C5DH36</accession>
<evidence type="ECO:0000313" key="9">
    <source>
        <dbReference type="EMBL" id="CAR23097.1"/>
    </source>
</evidence>
<dbReference type="GO" id="GO:0005643">
    <property type="term" value="C:nuclear pore"/>
    <property type="evidence" value="ECO:0007669"/>
    <property type="project" value="TreeGrafter"/>
</dbReference>
<gene>
    <name evidence="9" type="ordered locus">KLTH0E01056g</name>
</gene>
<dbReference type="OMA" id="HAQQNYE"/>
<feature type="domain" description="Nucleoprotein TPR/MLP1-2" evidence="6">
    <location>
        <begin position="1004"/>
        <end position="1129"/>
    </location>
</feature>
<dbReference type="InterPro" id="IPR057974">
    <property type="entry name" value="NUA/TPR/MLP1-2-like_dom"/>
</dbReference>
<dbReference type="Proteomes" id="UP000002036">
    <property type="component" value="Chromosome E"/>
</dbReference>
<dbReference type="FunCoup" id="C5DH36">
    <property type="interactions" value="1200"/>
</dbReference>
<dbReference type="InterPro" id="IPR012929">
    <property type="entry name" value="Nucleoprot-TPR/MLP1-2_dom"/>
</dbReference>
<dbReference type="InParanoid" id="C5DH36"/>
<dbReference type="PANTHER" id="PTHR18898">
    <property type="entry name" value="NUCLEOPROTEIN TPR-RELATED"/>
    <property type="match status" value="1"/>
</dbReference>
<feature type="region of interest" description="Disordered" evidence="5">
    <location>
        <begin position="1622"/>
        <end position="1641"/>
    </location>
</feature>
<keyword evidence="3" id="KW-0539">Nucleus</keyword>
<dbReference type="EMBL" id="CU928169">
    <property type="protein sequence ID" value="CAR23097.1"/>
    <property type="molecule type" value="Genomic_DNA"/>
</dbReference>
<dbReference type="Gene3D" id="1.10.287.1490">
    <property type="match status" value="1"/>
</dbReference>
<feature type="coiled-coil region" evidence="4">
    <location>
        <begin position="540"/>
        <end position="614"/>
    </location>
</feature>
<name>C5DH36_LACTC</name>
<dbReference type="eggNOG" id="KOG4674">
    <property type="taxonomic scope" value="Eukaryota"/>
</dbReference>
<evidence type="ECO:0000259" key="8">
    <source>
        <dbReference type="Pfam" id="PF25785"/>
    </source>
</evidence>
<dbReference type="HOGENOM" id="CLU_002365_0_0_1"/>
<dbReference type="GO" id="GO:0017056">
    <property type="term" value="F:structural constituent of nuclear pore"/>
    <property type="evidence" value="ECO:0007669"/>
    <property type="project" value="TreeGrafter"/>
</dbReference>
<dbReference type="KEGG" id="lth:KLTH0E01056g"/>
<feature type="coiled-coil region" evidence="4">
    <location>
        <begin position="644"/>
        <end position="720"/>
    </location>
</feature>
<feature type="compositionally biased region" description="Basic and acidic residues" evidence="5">
    <location>
        <begin position="1693"/>
        <end position="1705"/>
    </location>
</feature>
<feature type="region of interest" description="Disordered" evidence="5">
    <location>
        <begin position="1454"/>
        <end position="1476"/>
    </location>
</feature>
<evidence type="ECO:0000256" key="4">
    <source>
        <dbReference type="SAM" id="Coils"/>
    </source>
</evidence>
<feature type="compositionally biased region" description="Polar residues" evidence="5">
    <location>
        <begin position="1728"/>
        <end position="1748"/>
    </location>
</feature>
<evidence type="ECO:0000259" key="6">
    <source>
        <dbReference type="Pfam" id="PF07926"/>
    </source>
</evidence>
<feature type="domain" description="NUA/TPR/MLP1-2-like" evidence="8">
    <location>
        <begin position="458"/>
        <end position="566"/>
    </location>
</feature>
<feature type="coiled-coil region" evidence="4">
    <location>
        <begin position="224"/>
        <end position="290"/>
    </location>
</feature>
<comment type="subcellular location">
    <subcellularLocation>
        <location evidence="1">Nucleus</location>
    </subcellularLocation>
</comment>
<dbReference type="OrthoDB" id="343070at2759"/>
<evidence type="ECO:0000256" key="2">
    <source>
        <dbReference type="ARBA" id="ARBA00023054"/>
    </source>
</evidence>
<organism evidence="9 10">
    <name type="scientific">Lachancea thermotolerans (strain ATCC 56472 / CBS 6340 / NRRL Y-8284)</name>
    <name type="common">Yeast</name>
    <name type="synonym">Kluyveromyces thermotolerans</name>
    <dbReference type="NCBI Taxonomy" id="559295"/>
    <lineage>
        <taxon>Eukaryota</taxon>
        <taxon>Fungi</taxon>
        <taxon>Dikarya</taxon>
        <taxon>Ascomycota</taxon>
        <taxon>Saccharomycotina</taxon>
        <taxon>Saccharomycetes</taxon>
        <taxon>Saccharomycetales</taxon>
        <taxon>Saccharomycetaceae</taxon>
        <taxon>Lachancea</taxon>
    </lineage>
</organism>
<feature type="region of interest" description="Disordered" evidence="5">
    <location>
        <begin position="1384"/>
        <end position="1424"/>
    </location>
</feature>
<dbReference type="InterPro" id="IPR057577">
    <property type="entry name" value="Nucleoprot-TPR/MLP1_dom"/>
</dbReference>
<feature type="compositionally biased region" description="Low complexity" evidence="5">
    <location>
        <begin position="1710"/>
        <end position="1725"/>
    </location>
</feature>
<dbReference type="GO" id="GO:0006606">
    <property type="term" value="P:protein import into nucleus"/>
    <property type="evidence" value="ECO:0007669"/>
    <property type="project" value="InterPro"/>
</dbReference>
<dbReference type="Pfam" id="PF25785">
    <property type="entry name" value="TPR"/>
    <property type="match status" value="1"/>
</dbReference>
<evidence type="ECO:0000256" key="5">
    <source>
        <dbReference type="SAM" id="MobiDB-lite"/>
    </source>
</evidence>
<dbReference type="RefSeq" id="XP_002553534.1">
    <property type="nucleotide sequence ID" value="XM_002553488.1"/>
</dbReference>
<evidence type="ECO:0000259" key="7">
    <source>
        <dbReference type="Pfam" id="PF25481"/>
    </source>
</evidence>
<keyword evidence="10" id="KW-1185">Reference proteome</keyword>
<evidence type="ECO:0000256" key="3">
    <source>
        <dbReference type="ARBA" id="ARBA00023242"/>
    </source>
</evidence>
<feature type="coiled-coil region" evidence="4">
    <location>
        <begin position="330"/>
        <end position="364"/>
    </location>
</feature>
<feature type="coiled-coil region" evidence="4">
    <location>
        <begin position="770"/>
        <end position="829"/>
    </location>
</feature>
<feature type="coiled-coil region" evidence="4">
    <location>
        <begin position="458"/>
        <end position="485"/>
    </location>
</feature>
<feature type="compositionally biased region" description="Basic and acidic residues" evidence="5">
    <location>
        <begin position="1762"/>
        <end position="1771"/>
    </location>
</feature>
<keyword evidence="2 4" id="KW-0175">Coiled coil</keyword>
<dbReference type="SUPFAM" id="SSF57997">
    <property type="entry name" value="Tropomyosin"/>
    <property type="match status" value="1"/>
</dbReference>
<evidence type="ECO:0000256" key="1">
    <source>
        <dbReference type="ARBA" id="ARBA00004123"/>
    </source>
</evidence>
<feature type="coiled-coil region" evidence="4">
    <location>
        <begin position="87"/>
        <end position="177"/>
    </location>
</feature>
<feature type="domain" description="Nucleoprotein TPR/MPL1" evidence="7">
    <location>
        <begin position="185"/>
        <end position="260"/>
    </location>
</feature>
<dbReference type="Pfam" id="PF25481">
    <property type="entry name" value="Nucleoprot-TPR"/>
    <property type="match status" value="1"/>
</dbReference>
<dbReference type="GeneID" id="8291672"/>
<feature type="compositionally biased region" description="Basic and acidic residues" evidence="5">
    <location>
        <begin position="1454"/>
        <end position="1464"/>
    </location>
</feature>
<feature type="coiled-coil region" evidence="4">
    <location>
        <begin position="869"/>
        <end position="1127"/>
    </location>
</feature>
<feature type="compositionally biased region" description="Basic and acidic residues" evidence="5">
    <location>
        <begin position="1413"/>
        <end position="1424"/>
    </location>
</feature>
<dbReference type="GO" id="GO:0006406">
    <property type="term" value="P:mRNA export from nucleus"/>
    <property type="evidence" value="ECO:0007669"/>
    <property type="project" value="TreeGrafter"/>
</dbReference>